<evidence type="ECO:0000256" key="1">
    <source>
        <dbReference type="ARBA" id="ARBA00022603"/>
    </source>
</evidence>
<feature type="binding site" evidence="4">
    <location>
        <position position="288"/>
    </location>
    <ligand>
        <name>S-adenosyl-L-methionine</name>
        <dbReference type="ChEBI" id="CHEBI:59789"/>
    </ligand>
</feature>
<keyword evidence="3 4" id="KW-0949">S-adenosyl-L-methionine</keyword>
<protein>
    <recommendedName>
        <fullName evidence="8">Class I SAM-dependent RNA methyltransferase</fullName>
    </recommendedName>
</protein>
<evidence type="ECO:0000256" key="5">
    <source>
        <dbReference type="PROSITE-ProRule" id="PRU10015"/>
    </source>
</evidence>
<evidence type="ECO:0008006" key="8">
    <source>
        <dbReference type="Google" id="ProtNLM"/>
    </source>
</evidence>
<dbReference type="Gene3D" id="2.40.50.1070">
    <property type="match status" value="1"/>
</dbReference>
<feature type="active site" description="Nucleophile" evidence="4">
    <location>
        <position position="360"/>
    </location>
</feature>
<dbReference type="AlphaFoldDB" id="A0A1L3JBW8"/>
<dbReference type="Gene3D" id="3.40.50.150">
    <property type="entry name" value="Vaccinia Virus protein VP39"/>
    <property type="match status" value="1"/>
</dbReference>
<evidence type="ECO:0000313" key="6">
    <source>
        <dbReference type="EMBL" id="APG62634.1"/>
    </source>
</evidence>
<dbReference type="PROSITE" id="PS51687">
    <property type="entry name" value="SAM_MT_RNA_M5U"/>
    <property type="match status" value="1"/>
</dbReference>
<dbReference type="KEGG" id="sphl:LPB140_07355"/>
<dbReference type="STRING" id="1913578.LPB140_07355"/>
<sequence length="406" mass="45021">MSQNNEIIRFGSRGDGVTADGRYVAGAVPGDMLIEQGGIKFGPGHQEPPCKHADICGGCQMQHVTDGAYLGYLKDNIRGALLSQGIDNIDIKEPFLCNKHSRRRASFRAHWAGKKLLFGFNTQQSHRIINLEQCLTITPALWHVYLALKPFLNKYLPHKSAVIIKLTEVDQGVDLLIEGWLAEGLEQIEAITDFAKNNKLARISMDDGLGPVAMWEPEPVTINLDDIHTPFPPFSFLQATRDGESALKAAVGLALQNIPVNVPVADLFAGLGTFSFYLAQKHKVYAADATLSAITNLKNTANRAQLPIFTEHRDLYRRPLSSQELNRFKAVVIDPPRAGARDQIEQICASQLSDLAYVSCNPATFSRDAKLLIESGMELLWIQAVGQFRWSTHVELVAHFKRKEVI</sequence>
<dbReference type="InterPro" id="IPR010280">
    <property type="entry name" value="U5_MeTrfase_fam"/>
</dbReference>
<name>A0A1L3JBW8_9SPHN</name>
<dbReference type="PANTHER" id="PTHR11061">
    <property type="entry name" value="RNA M5U METHYLTRANSFERASE"/>
    <property type="match status" value="1"/>
</dbReference>
<accession>A0A1L3JBW8</accession>
<dbReference type="RefSeq" id="WP_072559284.1">
    <property type="nucleotide sequence ID" value="NZ_CP018154.1"/>
</dbReference>
<reference evidence="6 7" key="1">
    <citation type="submission" date="2016-11" db="EMBL/GenBank/DDBJ databases">
        <title>Sphingorhabdus sp. LPB0140, isolated from marine environment.</title>
        <authorList>
            <person name="Kim E."/>
            <person name="Yi H."/>
        </authorList>
    </citation>
    <scope>NUCLEOTIDE SEQUENCE [LARGE SCALE GENOMIC DNA]</scope>
    <source>
        <strain evidence="6 7">LPB0140</strain>
    </source>
</reference>
<organism evidence="6 7">
    <name type="scientific">Sphingorhabdus lutea</name>
    <dbReference type="NCBI Taxonomy" id="1913578"/>
    <lineage>
        <taxon>Bacteria</taxon>
        <taxon>Pseudomonadati</taxon>
        <taxon>Pseudomonadota</taxon>
        <taxon>Alphaproteobacteria</taxon>
        <taxon>Sphingomonadales</taxon>
        <taxon>Sphingomonadaceae</taxon>
        <taxon>Sphingorhabdus</taxon>
    </lineage>
</organism>
<evidence type="ECO:0000256" key="3">
    <source>
        <dbReference type="ARBA" id="ARBA00022691"/>
    </source>
</evidence>
<proteinExistence type="inferred from homology"/>
<comment type="similarity">
    <text evidence="4">Belongs to the class I-like SAM-binding methyltransferase superfamily. RNA M5U methyltransferase family.</text>
</comment>
<dbReference type="GO" id="GO:0070041">
    <property type="term" value="F:rRNA (uridine-C5-)-methyltransferase activity"/>
    <property type="evidence" value="ECO:0007669"/>
    <property type="project" value="TreeGrafter"/>
</dbReference>
<feature type="binding site" evidence="4">
    <location>
        <position position="334"/>
    </location>
    <ligand>
        <name>S-adenosyl-L-methionine</name>
        <dbReference type="ChEBI" id="CHEBI:59789"/>
    </ligand>
</feature>
<dbReference type="PROSITE" id="PS01230">
    <property type="entry name" value="TRMA_1"/>
    <property type="match status" value="1"/>
</dbReference>
<evidence type="ECO:0000313" key="7">
    <source>
        <dbReference type="Proteomes" id="UP000242561"/>
    </source>
</evidence>
<feature type="binding site" evidence="4">
    <location>
        <position position="268"/>
    </location>
    <ligand>
        <name>S-adenosyl-L-methionine</name>
        <dbReference type="ChEBI" id="CHEBI:59789"/>
    </ligand>
</feature>
<feature type="active site" evidence="5">
    <location>
        <position position="360"/>
    </location>
</feature>
<dbReference type="OrthoDB" id="9804590at2"/>
<gene>
    <name evidence="6" type="ORF">LPB140_07355</name>
</gene>
<dbReference type="EMBL" id="CP018154">
    <property type="protein sequence ID" value="APG62634.1"/>
    <property type="molecule type" value="Genomic_DNA"/>
</dbReference>
<dbReference type="Pfam" id="PF05958">
    <property type="entry name" value="tRNA_U5-meth_tr"/>
    <property type="match status" value="1"/>
</dbReference>
<evidence type="ECO:0000256" key="4">
    <source>
        <dbReference type="PROSITE-ProRule" id="PRU01024"/>
    </source>
</evidence>
<evidence type="ECO:0000256" key="2">
    <source>
        <dbReference type="ARBA" id="ARBA00022679"/>
    </source>
</evidence>
<keyword evidence="7" id="KW-1185">Reference proteome</keyword>
<dbReference type="InterPro" id="IPR030390">
    <property type="entry name" value="MeTrfase_TrmA_AS"/>
</dbReference>
<keyword evidence="2 4" id="KW-0808">Transferase</keyword>
<keyword evidence="1 4" id="KW-0489">Methyltransferase</keyword>
<dbReference type="Proteomes" id="UP000242561">
    <property type="component" value="Chromosome"/>
</dbReference>
<dbReference type="InterPro" id="IPR029063">
    <property type="entry name" value="SAM-dependent_MTases_sf"/>
</dbReference>
<dbReference type="GO" id="GO:0070475">
    <property type="term" value="P:rRNA base methylation"/>
    <property type="evidence" value="ECO:0007669"/>
    <property type="project" value="TreeGrafter"/>
</dbReference>
<dbReference type="PANTHER" id="PTHR11061:SF30">
    <property type="entry name" value="TRNA (URACIL(54)-C(5))-METHYLTRANSFERASE"/>
    <property type="match status" value="1"/>
</dbReference>
<feature type="binding site" evidence="4">
    <location>
        <position position="238"/>
    </location>
    <ligand>
        <name>S-adenosyl-L-methionine</name>
        <dbReference type="ChEBI" id="CHEBI:59789"/>
    </ligand>
</feature>
<dbReference type="SUPFAM" id="SSF53335">
    <property type="entry name" value="S-adenosyl-L-methionine-dependent methyltransferases"/>
    <property type="match status" value="1"/>
</dbReference>